<dbReference type="SUPFAM" id="SSF48008">
    <property type="entry name" value="GntR ligand-binding domain-like"/>
    <property type="match status" value="1"/>
</dbReference>
<sequence>MNNMINNKYNKKQSIQNIVTNNLRKAILTGEYKQGDKIVQEELAKRYGVSRMPIREAIKKLEFEGIIKSEPRRGAFAYPIGMEDIEEIYTLRLIHESLAVEKALPYITDEDIEELEKIIIKMENLDMNDETFEYYSRLNEEFHNKLIEKCPWKRVVQNARIFWGHYLSIGTTLILTDHHEKVKQEHRQIFDAVTKKDTMLLKNTIEYHIRRNMNELIVNIQK</sequence>
<evidence type="ECO:0000256" key="3">
    <source>
        <dbReference type="ARBA" id="ARBA00023163"/>
    </source>
</evidence>
<feature type="domain" description="HTH gntR-type" evidence="4">
    <location>
        <begin position="13"/>
        <end position="80"/>
    </location>
</feature>
<dbReference type="RefSeq" id="WP_052400633.1">
    <property type="nucleotide sequence ID" value="NZ_CABKTI010000001.1"/>
</dbReference>
<dbReference type="PRINTS" id="PR00033">
    <property type="entry name" value="HTHASNC"/>
</dbReference>
<keyword evidence="2" id="KW-0238">DNA-binding</keyword>
<dbReference type="SUPFAM" id="SSF46785">
    <property type="entry name" value="Winged helix' DNA-binding domain"/>
    <property type="match status" value="1"/>
</dbReference>
<evidence type="ECO:0000259" key="4">
    <source>
        <dbReference type="PROSITE" id="PS50949"/>
    </source>
</evidence>
<dbReference type="InterPro" id="IPR036388">
    <property type="entry name" value="WH-like_DNA-bd_sf"/>
</dbReference>
<dbReference type="SMART" id="SM00895">
    <property type="entry name" value="FCD"/>
    <property type="match status" value="1"/>
</dbReference>
<evidence type="ECO:0000256" key="2">
    <source>
        <dbReference type="ARBA" id="ARBA00023125"/>
    </source>
</evidence>
<dbReference type="Gene3D" id="1.10.10.10">
    <property type="entry name" value="Winged helix-like DNA-binding domain superfamily/Winged helix DNA-binding domain"/>
    <property type="match status" value="1"/>
</dbReference>
<dbReference type="PRINTS" id="PR00035">
    <property type="entry name" value="HTHGNTR"/>
</dbReference>
<reference evidence="5" key="1">
    <citation type="submission" date="2022-07" db="EMBL/GenBank/DDBJ databases">
        <title>FELIX.</title>
        <authorList>
            <person name="Wan K.H."/>
            <person name="Park S."/>
            <person name="Lawrence Q."/>
            <person name="Eichenberger J.P."/>
            <person name="Booth B.W."/>
            <person name="Piaggio A.J."/>
            <person name="Chandler J.C."/>
            <person name="Franklin A.B."/>
            <person name="Celniker S.E."/>
        </authorList>
    </citation>
    <scope>NUCLEOTIDE SEQUENCE</scope>
    <source>
        <strain evidence="5">QA-1986 374</strain>
    </source>
</reference>
<dbReference type="Pfam" id="PF00392">
    <property type="entry name" value="GntR"/>
    <property type="match status" value="1"/>
</dbReference>
<evidence type="ECO:0000256" key="1">
    <source>
        <dbReference type="ARBA" id="ARBA00023015"/>
    </source>
</evidence>
<keyword evidence="3" id="KW-0804">Transcription</keyword>
<organism evidence="5 6">
    <name type="scientific">Oceanobacillus jeddahense</name>
    <dbReference type="NCBI Taxonomy" id="1462527"/>
    <lineage>
        <taxon>Bacteria</taxon>
        <taxon>Bacillati</taxon>
        <taxon>Bacillota</taxon>
        <taxon>Bacilli</taxon>
        <taxon>Bacillales</taxon>
        <taxon>Bacillaceae</taxon>
        <taxon>Oceanobacillus</taxon>
    </lineage>
</organism>
<dbReference type="PANTHER" id="PTHR43537:SF5">
    <property type="entry name" value="UXU OPERON TRANSCRIPTIONAL REGULATOR"/>
    <property type="match status" value="1"/>
</dbReference>
<keyword evidence="1" id="KW-0805">Transcription regulation</keyword>
<dbReference type="InterPro" id="IPR008920">
    <property type="entry name" value="TF_FadR/GntR_C"/>
</dbReference>
<evidence type="ECO:0000313" key="6">
    <source>
        <dbReference type="Proteomes" id="UP001059773"/>
    </source>
</evidence>
<dbReference type="PROSITE" id="PS50949">
    <property type="entry name" value="HTH_GNTR"/>
    <property type="match status" value="1"/>
</dbReference>
<proteinExistence type="predicted"/>
<gene>
    <name evidence="5" type="ORF">NP439_20915</name>
</gene>
<dbReference type="InterPro" id="IPR000485">
    <property type="entry name" value="AsnC-type_HTH_dom"/>
</dbReference>
<dbReference type="CDD" id="cd07377">
    <property type="entry name" value="WHTH_GntR"/>
    <property type="match status" value="1"/>
</dbReference>
<accession>A0ABY5JSP4</accession>
<dbReference type="InterPro" id="IPR000524">
    <property type="entry name" value="Tscrpt_reg_HTH_GntR"/>
</dbReference>
<evidence type="ECO:0000313" key="5">
    <source>
        <dbReference type="EMBL" id="UUI02472.1"/>
    </source>
</evidence>
<dbReference type="PANTHER" id="PTHR43537">
    <property type="entry name" value="TRANSCRIPTIONAL REGULATOR, GNTR FAMILY"/>
    <property type="match status" value="1"/>
</dbReference>
<dbReference type="InterPro" id="IPR036390">
    <property type="entry name" value="WH_DNA-bd_sf"/>
</dbReference>
<keyword evidence="6" id="KW-1185">Reference proteome</keyword>
<dbReference type="EMBL" id="CP101914">
    <property type="protein sequence ID" value="UUI02472.1"/>
    <property type="molecule type" value="Genomic_DNA"/>
</dbReference>
<dbReference type="Pfam" id="PF07729">
    <property type="entry name" value="FCD"/>
    <property type="match status" value="1"/>
</dbReference>
<protein>
    <submittedName>
        <fullName evidence="5">GntR family transcriptional regulator</fullName>
    </submittedName>
</protein>
<dbReference type="Proteomes" id="UP001059773">
    <property type="component" value="Chromosome"/>
</dbReference>
<name>A0ABY5JSP4_9BACI</name>
<dbReference type="SMART" id="SM00345">
    <property type="entry name" value="HTH_GNTR"/>
    <property type="match status" value="1"/>
</dbReference>
<dbReference type="Gene3D" id="1.20.120.530">
    <property type="entry name" value="GntR ligand-binding domain-like"/>
    <property type="match status" value="1"/>
</dbReference>
<dbReference type="InterPro" id="IPR011711">
    <property type="entry name" value="GntR_C"/>
</dbReference>